<dbReference type="GO" id="GO:0005762">
    <property type="term" value="C:mitochondrial large ribosomal subunit"/>
    <property type="evidence" value="ECO:0007669"/>
    <property type="project" value="TreeGrafter"/>
</dbReference>
<feature type="region of interest" description="Disordered" evidence="1">
    <location>
        <begin position="20"/>
        <end position="48"/>
    </location>
</feature>
<dbReference type="PANTHER" id="PTHR28266:SF1">
    <property type="entry name" value="LARGE RIBOSOMAL SUBUNIT PROTEIN ML58"/>
    <property type="match status" value="1"/>
</dbReference>
<gene>
    <name evidence="2" type="ORF">TD95_002874</name>
</gene>
<dbReference type="GO" id="GO:0003735">
    <property type="term" value="F:structural constituent of ribosome"/>
    <property type="evidence" value="ECO:0007669"/>
    <property type="project" value="TreeGrafter"/>
</dbReference>
<proteinExistence type="predicted"/>
<dbReference type="Proteomes" id="UP000033483">
    <property type="component" value="Unassembled WGS sequence"/>
</dbReference>
<dbReference type="AlphaFoldDB" id="A0A0F4ZFY3"/>
<dbReference type="EMBL" id="LAEV01001118">
    <property type="protein sequence ID" value="KKA28803.1"/>
    <property type="molecule type" value="Genomic_DNA"/>
</dbReference>
<dbReference type="OrthoDB" id="6021263at2759"/>
<evidence type="ECO:0000313" key="2">
    <source>
        <dbReference type="EMBL" id="KKA28803.1"/>
    </source>
</evidence>
<dbReference type="PANTHER" id="PTHR28266">
    <property type="entry name" value="54S RIBOSOMAL PROTEIN L20, MITOCHONDRIAL"/>
    <property type="match status" value="1"/>
</dbReference>
<name>A0A0F4ZFY3_9PEZI</name>
<organism evidence="2 3">
    <name type="scientific">Thielaviopsis punctulata</name>
    <dbReference type="NCBI Taxonomy" id="72032"/>
    <lineage>
        <taxon>Eukaryota</taxon>
        <taxon>Fungi</taxon>
        <taxon>Dikarya</taxon>
        <taxon>Ascomycota</taxon>
        <taxon>Pezizomycotina</taxon>
        <taxon>Sordariomycetes</taxon>
        <taxon>Hypocreomycetidae</taxon>
        <taxon>Microascales</taxon>
        <taxon>Ceratocystidaceae</taxon>
        <taxon>Thielaviopsis</taxon>
    </lineage>
</organism>
<dbReference type="Pfam" id="PF12824">
    <property type="entry name" value="MRP-L20"/>
    <property type="match status" value="1"/>
</dbReference>
<feature type="region of interest" description="Disordered" evidence="1">
    <location>
        <begin position="177"/>
        <end position="196"/>
    </location>
</feature>
<reference evidence="2 3" key="1">
    <citation type="submission" date="2015-03" db="EMBL/GenBank/DDBJ databases">
        <authorList>
            <person name="Radwan O."/>
            <person name="Al-Naeli F.A."/>
            <person name="Rendon G.A."/>
            <person name="Fields C."/>
        </authorList>
    </citation>
    <scope>NUCLEOTIDE SEQUENCE [LARGE SCALE GENOMIC DNA]</scope>
    <source>
        <strain evidence="2">CR-DP1</strain>
    </source>
</reference>
<accession>A0A0F4ZFY3</accession>
<evidence type="ECO:0000313" key="3">
    <source>
        <dbReference type="Proteomes" id="UP000033483"/>
    </source>
</evidence>
<protein>
    <submittedName>
        <fullName evidence="2">Uncharacterized protein</fullName>
    </submittedName>
</protein>
<comment type="caution">
    <text evidence="2">The sequence shown here is derived from an EMBL/GenBank/DDBJ whole genome shotgun (WGS) entry which is preliminary data.</text>
</comment>
<evidence type="ECO:0000256" key="1">
    <source>
        <dbReference type="SAM" id="MobiDB-lite"/>
    </source>
</evidence>
<sequence>MSARAIRQPLLVSSRLSNATRGYKTAARTKRSLTLPPHESMQPSTASSDTIIYNPPSSAASVFHTPFKFLPKTDPRRTANLDAILGTKSSLTMADLPPPLDVPSRGDAPSYHLTRADALEIQRLRAEDPEKWSIAALATKFKCSKVFITVCTAAPAAHKEKLAKQLELVQSRWGPRRRQAREDRTKRKQMLFRGEL</sequence>
<keyword evidence="3" id="KW-1185">Reference proteome</keyword>
<dbReference type="InterPro" id="IPR024388">
    <property type="entry name" value="Ribosomal_mL58"/>
</dbReference>